<evidence type="ECO:0000313" key="2">
    <source>
        <dbReference type="Proteomes" id="UP000664398"/>
    </source>
</evidence>
<dbReference type="RefSeq" id="WP_208044717.1">
    <property type="nucleotide sequence ID" value="NZ_JAGDYL010000004.1"/>
</dbReference>
<evidence type="ECO:0008006" key="3">
    <source>
        <dbReference type="Google" id="ProtNLM"/>
    </source>
</evidence>
<dbReference type="Proteomes" id="UP000664398">
    <property type="component" value="Unassembled WGS sequence"/>
</dbReference>
<dbReference type="EMBL" id="JAGDYL010000004">
    <property type="protein sequence ID" value="MBO1804219.1"/>
    <property type="molecule type" value="Genomic_DNA"/>
</dbReference>
<comment type="caution">
    <text evidence="1">The sequence shown here is derived from an EMBL/GenBank/DDBJ whole genome shotgun (WGS) entry which is preliminary data.</text>
</comment>
<name>A0A939RY93_9MICO</name>
<sequence>MSTAERMGRIEAHLILTDRDARIGPQKSVRLGRGAALPAELWRALQPEDRHLARVLATHRRASCPPVFSGVSAAVLHGWPLYESGDPPVLVTTRTEGTNRNTAGVVRRRAHLEPHEVVEVNGLLCTSPDRTLLDLARFDRPETAVSCADAYLRDRFRIRRDIDESGLDEWRAIMQERLARLRGRRGVRRAREPLEVADPRTDSPLESVSHLYLSRFGFEVALQVPVRSPRGGNYLIDFEFLGLGCFGECDGKQKYLDVEVRGEMTADEVLYRERRRQNWVEATTRKAVFRWGWPEIATELVFASVLDAFGLPIPRPPAGLRPSARRPS</sequence>
<dbReference type="AlphaFoldDB" id="A0A939RY93"/>
<organism evidence="1 2">
    <name type="scientific">Leucobacter ruminantium</name>
    <dbReference type="NCBI Taxonomy" id="1289170"/>
    <lineage>
        <taxon>Bacteria</taxon>
        <taxon>Bacillati</taxon>
        <taxon>Actinomycetota</taxon>
        <taxon>Actinomycetes</taxon>
        <taxon>Micrococcales</taxon>
        <taxon>Microbacteriaceae</taxon>
        <taxon>Leucobacter</taxon>
    </lineage>
</organism>
<reference evidence="1" key="1">
    <citation type="submission" date="2021-03" db="EMBL/GenBank/DDBJ databases">
        <title>Leucobacter chromiisoli sp. nov., isolated from chromium-containing soil of chemical plant.</title>
        <authorList>
            <person name="Xu Z."/>
        </authorList>
    </citation>
    <scope>NUCLEOTIDE SEQUENCE</scope>
    <source>
        <strain evidence="1">A2</strain>
    </source>
</reference>
<accession>A0A939RY93</accession>
<protein>
    <recommendedName>
        <fullName evidence="3">Transcriptional regulator, AbiEi antitoxin, Type IV TA system</fullName>
    </recommendedName>
</protein>
<gene>
    <name evidence="1" type="ORF">J4H91_02650</name>
</gene>
<keyword evidence="2" id="KW-1185">Reference proteome</keyword>
<evidence type="ECO:0000313" key="1">
    <source>
        <dbReference type="EMBL" id="MBO1804219.1"/>
    </source>
</evidence>
<proteinExistence type="predicted"/>